<feature type="transmembrane region" description="Helical" evidence="5">
    <location>
        <begin position="15"/>
        <end position="35"/>
    </location>
</feature>
<dbReference type="Pfam" id="PF02101">
    <property type="entry name" value="Ocular_alb"/>
    <property type="match status" value="1"/>
</dbReference>
<dbReference type="Gene3D" id="1.20.1070.10">
    <property type="entry name" value="Rhodopsin 7-helix transmembrane proteins"/>
    <property type="match status" value="1"/>
</dbReference>
<dbReference type="PROSITE" id="PS50262">
    <property type="entry name" value="G_PROTEIN_RECEP_F1_2"/>
    <property type="match status" value="1"/>
</dbReference>
<dbReference type="EMBL" id="JAIWYP010000001">
    <property type="protein sequence ID" value="KAH3891881.1"/>
    <property type="molecule type" value="Genomic_DNA"/>
</dbReference>
<dbReference type="GO" id="GO:0035643">
    <property type="term" value="F:L-DOPA receptor activity"/>
    <property type="evidence" value="ECO:0007669"/>
    <property type="project" value="TreeGrafter"/>
</dbReference>
<dbReference type="GO" id="GO:0032438">
    <property type="term" value="P:melanosome organization"/>
    <property type="evidence" value="ECO:0007669"/>
    <property type="project" value="TreeGrafter"/>
</dbReference>
<dbReference type="AlphaFoldDB" id="A0A9D4NCK4"/>
<dbReference type="GO" id="GO:0072544">
    <property type="term" value="F:L-DOPA binding"/>
    <property type="evidence" value="ECO:0007669"/>
    <property type="project" value="InterPro"/>
</dbReference>
<feature type="transmembrane region" description="Helical" evidence="5">
    <location>
        <begin position="217"/>
        <end position="236"/>
    </location>
</feature>
<feature type="transmembrane region" description="Helical" evidence="5">
    <location>
        <begin position="95"/>
        <end position="114"/>
    </location>
</feature>
<keyword evidence="3 5" id="KW-1133">Transmembrane helix</keyword>
<reference evidence="7" key="2">
    <citation type="submission" date="2020-11" db="EMBL/GenBank/DDBJ databases">
        <authorList>
            <person name="McCartney M.A."/>
            <person name="Auch B."/>
            <person name="Kono T."/>
            <person name="Mallez S."/>
            <person name="Becker A."/>
            <person name="Gohl D.M."/>
            <person name="Silverstein K.A.T."/>
            <person name="Koren S."/>
            <person name="Bechman K.B."/>
            <person name="Herman A."/>
            <person name="Abrahante J.E."/>
            <person name="Garbe J."/>
        </authorList>
    </citation>
    <scope>NUCLEOTIDE SEQUENCE</scope>
    <source>
        <strain evidence="7">Duluth1</strain>
        <tissue evidence="7">Whole animal</tissue>
    </source>
</reference>
<dbReference type="InterPro" id="IPR017452">
    <property type="entry name" value="GPCR_Rhodpsn_7TM"/>
</dbReference>
<feature type="domain" description="G-protein coupled receptors family 1 profile" evidence="6">
    <location>
        <begin position="94"/>
        <end position="234"/>
    </location>
</feature>
<accession>A0A9D4NCK4</accession>
<feature type="transmembrane region" description="Helical" evidence="5">
    <location>
        <begin position="55"/>
        <end position="74"/>
    </location>
</feature>
<organism evidence="7 8">
    <name type="scientific">Dreissena polymorpha</name>
    <name type="common">Zebra mussel</name>
    <name type="synonym">Mytilus polymorpha</name>
    <dbReference type="NCBI Taxonomy" id="45954"/>
    <lineage>
        <taxon>Eukaryota</taxon>
        <taxon>Metazoa</taxon>
        <taxon>Spiralia</taxon>
        <taxon>Lophotrochozoa</taxon>
        <taxon>Mollusca</taxon>
        <taxon>Bivalvia</taxon>
        <taxon>Autobranchia</taxon>
        <taxon>Heteroconchia</taxon>
        <taxon>Euheterodonta</taxon>
        <taxon>Imparidentia</taxon>
        <taxon>Neoheterodontei</taxon>
        <taxon>Myida</taxon>
        <taxon>Dreissenoidea</taxon>
        <taxon>Dreissenidae</taxon>
        <taxon>Dreissena</taxon>
    </lineage>
</organism>
<feature type="transmembrane region" description="Helical" evidence="5">
    <location>
        <begin position="126"/>
        <end position="151"/>
    </location>
</feature>
<sequence length="294" mass="33228">MLVQSSDIDFVMKRLITAQVLANIGLTVRSIFWLAKSFPSINDPNVTDYKQVACIITTLWTQYFFLCVIFWHLMYGIECFLTSKGIASSYFTKIVIGWMLPASLCTVIAFIAYQPTLQRCSAQYHFVRSAMFGIFLLPIVIVILIVIVLFYQTLKSVKRKLIQHFGRFSPPEREMLDNLQAKYIIIAVTFVICWIPNILNGIFMSILDSVVDTEAEYLILVLLVLEAVLNPFQVVIDAMVMFSWPPVGCCGIFRSDGYRSRGNINAMSKSTVEGTSGETDALLSFSRRGRTSSI</sequence>
<gene>
    <name evidence="7" type="ORF">DPMN_015991</name>
</gene>
<dbReference type="GO" id="GO:0050848">
    <property type="term" value="P:regulation of calcium-mediated signaling"/>
    <property type="evidence" value="ECO:0007669"/>
    <property type="project" value="TreeGrafter"/>
</dbReference>
<dbReference type="PANTHER" id="PTHR15177">
    <property type="entry name" value="G-PROTEIN COUPLED RECEPTOR 143"/>
    <property type="match status" value="1"/>
</dbReference>
<evidence type="ECO:0000256" key="3">
    <source>
        <dbReference type="ARBA" id="ARBA00022989"/>
    </source>
</evidence>
<evidence type="ECO:0000259" key="6">
    <source>
        <dbReference type="PROSITE" id="PS50262"/>
    </source>
</evidence>
<evidence type="ECO:0000256" key="4">
    <source>
        <dbReference type="ARBA" id="ARBA00023136"/>
    </source>
</evidence>
<feature type="transmembrane region" description="Helical" evidence="5">
    <location>
        <begin position="183"/>
        <end position="205"/>
    </location>
</feature>
<comment type="caution">
    <text evidence="7">The sequence shown here is derived from an EMBL/GenBank/DDBJ whole genome shotgun (WGS) entry which is preliminary data.</text>
</comment>
<comment type="subcellular location">
    <subcellularLocation>
        <location evidence="1">Membrane</location>
    </subcellularLocation>
</comment>
<dbReference type="GO" id="GO:0035240">
    <property type="term" value="F:dopamine binding"/>
    <property type="evidence" value="ECO:0007669"/>
    <property type="project" value="InterPro"/>
</dbReference>
<evidence type="ECO:0000313" key="8">
    <source>
        <dbReference type="Proteomes" id="UP000828390"/>
    </source>
</evidence>
<keyword evidence="8" id="KW-1185">Reference proteome</keyword>
<proteinExistence type="predicted"/>
<protein>
    <recommendedName>
        <fullName evidence="6">G-protein coupled receptors family 1 profile domain-containing protein</fullName>
    </recommendedName>
</protein>
<dbReference type="Proteomes" id="UP000828390">
    <property type="component" value="Unassembled WGS sequence"/>
</dbReference>
<evidence type="ECO:0000256" key="5">
    <source>
        <dbReference type="SAM" id="Phobius"/>
    </source>
</evidence>
<keyword evidence="2 5" id="KW-0812">Transmembrane</keyword>
<reference evidence="7" key="1">
    <citation type="journal article" date="2019" name="bioRxiv">
        <title>The Genome of the Zebra Mussel, Dreissena polymorpha: A Resource for Invasive Species Research.</title>
        <authorList>
            <person name="McCartney M.A."/>
            <person name="Auch B."/>
            <person name="Kono T."/>
            <person name="Mallez S."/>
            <person name="Zhang Y."/>
            <person name="Obille A."/>
            <person name="Becker A."/>
            <person name="Abrahante J.E."/>
            <person name="Garbe J."/>
            <person name="Badalamenti J.P."/>
            <person name="Herman A."/>
            <person name="Mangelson H."/>
            <person name="Liachko I."/>
            <person name="Sullivan S."/>
            <person name="Sone E.D."/>
            <person name="Koren S."/>
            <person name="Silverstein K.A.T."/>
            <person name="Beckman K.B."/>
            <person name="Gohl D.M."/>
        </authorList>
    </citation>
    <scope>NUCLEOTIDE SEQUENCE</scope>
    <source>
        <strain evidence="7">Duluth1</strain>
        <tissue evidence="7">Whole animal</tissue>
    </source>
</reference>
<dbReference type="GO" id="GO:0072545">
    <property type="term" value="F:L-tyrosine binding"/>
    <property type="evidence" value="ECO:0007669"/>
    <property type="project" value="InterPro"/>
</dbReference>
<evidence type="ECO:0000256" key="2">
    <source>
        <dbReference type="ARBA" id="ARBA00022692"/>
    </source>
</evidence>
<keyword evidence="4 5" id="KW-0472">Membrane</keyword>
<evidence type="ECO:0000313" key="7">
    <source>
        <dbReference type="EMBL" id="KAH3891881.1"/>
    </source>
</evidence>
<dbReference type="GO" id="GO:0005886">
    <property type="term" value="C:plasma membrane"/>
    <property type="evidence" value="ECO:0007669"/>
    <property type="project" value="TreeGrafter"/>
</dbReference>
<dbReference type="PANTHER" id="PTHR15177:SF2">
    <property type="entry name" value="G-PROTEIN COUPLED RECEPTOR 143"/>
    <property type="match status" value="1"/>
</dbReference>
<evidence type="ECO:0000256" key="1">
    <source>
        <dbReference type="ARBA" id="ARBA00004370"/>
    </source>
</evidence>
<name>A0A9D4NCK4_DREPO</name>
<dbReference type="InterPro" id="IPR001414">
    <property type="entry name" value="GPR143"/>
</dbReference>
<dbReference type="SUPFAM" id="SSF81321">
    <property type="entry name" value="Family A G protein-coupled receptor-like"/>
    <property type="match status" value="1"/>
</dbReference>